<sequence length="68" mass="7394">MTTINIRDFISNAGFSRFHAGMLFWACFIITFDMYDLVVYGSVLPVLMKEWALGPVEAAPSAATGSSG</sequence>
<gene>
    <name evidence="2" type="ORF">LVY72_03220</name>
</gene>
<dbReference type="RefSeq" id="WP_237818003.1">
    <property type="nucleotide sequence ID" value="NZ_JAKLTQ010000001.1"/>
</dbReference>
<feature type="transmembrane region" description="Helical" evidence="1">
    <location>
        <begin position="21"/>
        <end position="43"/>
    </location>
</feature>
<keyword evidence="1" id="KW-0472">Membrane</keyword>
<keyword evidence="3" id="KW-1185">Reference proteome</keyword>
<comment type="caution">
    <text evidence="2">The sequence shown here is derived from an EMBL/GenBank/DDBJ whole genome shotgun (WGS) entry which is preliminary data.</text>
</comment>
<accession>A0ABS9L2K2</accession>
<keyword evidence="1" id="KW-1133">Transmembrane helix</keyword>
<evidence type="ECO:0000313" key="3">
    <source>
        <dbReference type="Proteomes" id="UP001165368"/>
    </source>
</evidence>
<organism evidence="2 3">
    <name type="scientific">Arthrobacter hankyongi</name>
    <dbReference type="NCBI Taxonomy" id="2904801"/>
    <lineage>
        <taxon>Bacteria</taxon>
        <taxon>Bacillati</taxon>
        <taxon>Actinomycetota</taxon>
        <taxon>Actinomycetes</taxon>
        <taxon>Micrococcales</taxon>
        <taxon>Micrococcaceae</taxon>
        <taxon>Arthrobacter</taxon>
    </lineage>
</organism>
<evidence type="ECO:0000313" key="2">
    <source>
        <dbReference type="EMBL" id="MCG2620922.1"/>
    </source>
</evidence>
<dbReference type="EMBL" id="JAKLTQ010000001">
    <property type="protein sequence ID" value="MCG2620922.1"/>
    <property type="molecule type" value="Genomic_DNA"/>
</dbReference>
<evidence type="ECO:0008006" key="4">
    <source>
        <dbReference type="Google" id="ProtNLM"/>
    </source>
</evidence>
<keyword evidence="1" id="KW-0812">Transmembrane</keyword>
<reference evidence="2" key="1">
    <citation type="submission" date="2022-01" db="EMBL/GenBank/DDBJ databases">
        <authorList>
            <person name="Jo J.-H."/>
            <person name="Im W.-T."/>
        </authorList>
    </citation>
    <scope>NUCLEOTIDE SEQUENCE</scope>
    <source>
        <strain evidence="2">I2-34</strain>
    </source>
</reference>
<name>A0ABS9L2K2_9MICC</name>
<protein>
    <recommendedName>
        <fullName evidence="4">MFS transporter</fullName>
    </recommendedName>
</protein>
<dbReference type="Proteomes" id="UP001165368">
    <property type="component" value="Unassembled WGS sequence"/>
</dbReference>
<evidence type="ECO:0000256" key="1">
    <source>
        <dbReference type="SAM" id="Phobius"/>
    </source>
</evidence>
<proteinExistence type="predicted"/>